<proteinExistence type="predicted"/>
<organism evidence="1 2">
    <name type="scientific">Koribacter versatilis (strain Ellin345)</name>
    <dbReference type="NCBI Taxonomy" id="204669"/>
    <lineage>
        <taxon>Bacteria</taxon>
        <taxon>Pseudomonadati</taxon>
        <taxon>Acidobacteriota</taxon>
        <taxon>Terriglobia</taxon>
        <taxon>Terriglobales</taxon>
        <taxon>Candidatus Korobacteraceae</taxon>
        <taxon>Candidatus Korobacter</taxon>
    </lineage>
</organism>
<dbReference type="AlphaFoldDB" id="Q1ILT6"/>
<dbReference type="STRING" id="204669.Acid345_3163"/>
<dbReference type="EMBL" id="CP000360">
    <property type="protein sequence ID" value="ABF42164.1"/>
    <property type="molecule type" value="Genomic_DNA"/>
</dbReference>
<keyword evidence="2" id="KW-1185">Reference proteome</keyword>
<accession>Q1ILT6</accession>
<gene>
    <name evidence="1" type="ordered locus">Acid345_3163</name>
</gene>
<evidence type="ECO:0000313" key="2">
    <source>
        <dbReference type="Proteomes" id="UP000002432"/>
    </source>
</evidence>
<dbReference type="HOGENOM" id="CLU_2302164_0_0_0"/>
<dbReference type="EnsemblBacteria" id="ABF42164">
    <property type="protein sequence ID" value="ABF42164"/>
    <property type="gene ID" value="Acid345_3163"/>
</dbReference>
<protein>
    <submittedName>
        <fullName evidence="1">Uncharacterized protein</fullName>
    </submittedName>
</protein>
<reference evidence="1 2" key="1">
    <citation type="journal article" date="2009" name="Appl. Environ. Microbiol.">
        <title>Three genomes from the phylum Acidobacteria provide insight into the lifestyles of these microorganisms in soils.</title>
        <authorList>
            <person name="Ward N.L."/>
            <person name="Challacombe J.F."/>
            <person name="Janssen P.H."/>
            <person name="Henrissat B."/>
            <person name="Coutinho P.M."/>
            <person name="Wu M."/>
            <person name="Xie G."/>
            <person name="Haft D.H."/>
            <person name="Sait M."/>
            <person name="Badger J."/>
            <person name="Barabote R.D."/>
            <person name="Bradley B."/>
            <person name="Brettin T.S."/>
            <person name="Brinkac L.M."/>
            <person name="Bruce D."/>
            <person name="Creasy T."/>
            <person name="Daugherty S.C."/>
            <person name="Davidsen T.M."/>
            <person name="DeBoy R.T."/>
            <person name="Detter J.C."/>
            <person name="Dodson R.J."/>
            <person name="Durkin A.S."/>
            <person name="Ganapathy A."/>
            <person name="Gwinn-Giglio M."/>
            <person name="Han C.S."/>
            <person name="Khouri H."/>
            <person name="Kiss H."/>
            <person name="Kothari S.P."/>
            <person name="Madupu R."/>
            <person name="Nelson K.E."/>
            <person name="Nelson W.C."/>
            <person name="Paulsen I."/>
            <person name="Penn K."/>
            <person name="Ren Q."/>
            <person name="Rosovitz M.J."/>
            <person name="Selengut J.D."/>
            <person name="Shrivastava S."/>
            <person name="Sullivan S.A."/>
            <person name="Tapia R."/>
            <person name="Thompson L.S."/>
            <person name="Watkins K.L."/>
            <person name="Yang Q."/>
            <person name="Yu C."/>
            <person name="Zafar N."/>
            <person name="Zhou L."/>
            <person name="Kuske C.R."/>
        </authorList>
    </citation>
    <scope>NUCLEOTIDE SEQUENCE [LARGE SCALE GENOMIC DNA]</scope>
    <source>
        <strain evidence="1 2">Ellin345</strain>
    </source>
</reference>
<name>Q1ILT6_KORVE</name>
<dbReference type="Proteomes" id="UP000002432">
    <property type="component" value="Chromosome"/>
</dbReference>
<evidence type="ECO:0000313" key="1">
    <source>
        <dbReference type="EMBL" id="ABF42164.1"/>
    </source>
</evidence>
<sequence>MRASGLLAMDVRSIMTLTPYQVSLMTEGAIETRRFHGALVAQILNHFGRVRETPITGDELIGFKKPSAAWRKASQMSEADAEALINRLRERSSKKKRGKR</sequence>
<dbReference type="KEGG" id="aba:Acid345_3163"/>